<keyword evidence="6 8" id="KW-1133">Transmembrane helix</keyword>
<evidence type="ECO:0000256" key="3">
    <source>
        <dbReference type="ARBA" id="ARBA00022448"/>
    </source>
</evidence>
<proteinExistence type="inferred from homology"/>
<feature type="transmembrane region" description="Helical" evidence="8">
    <location>
        <begin position="105"/>
        <end position="126"/>
    </location>
</feature>
<sequence length="321" mass="34042">MSSAQRARYMVMLSAAVVLCAGLILVNSWQRELTSAVNWHILLRIQLPLITTAILVGVALCTSSAALQVVLRNPLADPGVIGIASGASLVAAGLLILLPTSFMQYLHYMLPAACFAGALLSTWLIFMIARRLRGFNSAVILAGIALTTIAGALMGWLYLIADAQSMRNLTFWIMGSLHQADGWILMVAAPLIVSSFVYLVRQAPKLNRLYAGDTTAKSVGVDPQKLGRGVLIAAALSVGCAVAIAGSIAFLGLLIPHYLRLRWGYDNRFILPASGLCGAITLLLVALSSEVVPYATLPVSMVTATIGGPLLLLALTRGQFK</sequence>
<dbReference type="PANTHER" id="PTHR30472:SF25">
    <property type="entry name" value="ABC TRANSPORTER PERMEASE PROTEIN MJ0876-RELATED"/>
    <property type="match status" value="1"/>
</dbReference>
<feature type="transmembrane region" description="Helical" evidence="8">
    <location>
        <begin position="182"/>
        <end position="200"/>
    </location>
</feature>
<keyword evidence="10" id="KW-1185">Reference proteome</keyword>
<dbReference type="Gene3D" id="1.10.3470.10">
    <property type="entry name" value="ABC transporter involved in vitamin B12 uptake, BtuC"/>
    <property type="match status" value="1"/>
</dbReference>
<feature type="transmembrane region" description="Helical" evidence="8">
    <location>
        <begin position="269"/>
        <end position="288"/>
    </location>
</feature>
<gene>
    <name evidence="9" type="ORF">OIK42_13490</name>
</gene>
<dbReference type="CDD" id="cd06550">
    <property type="entry name" value="TM_ABC_iron-siderophores_like"/>
    <property type="match status" value="1"/>
</dbReference>
<dbReference type="PANTHER" id="PTHR30472">
    <property type="entry name" value="FERRIC ENTEROBACTIN TRANSPORT SYSTEM PERMEASE PROTEIN"/>
    <property type="match status" value="1"/>
</dbReference>
<dbReference type="InterPro" id="IPR037294">
    <property type="entry name" value="ABC_BtuC-like"/>
</dbReference>
<feature type="transmembrane region" description="Helical" evidence="8">
    <location>
        <begin position="294"/>
        <end position="315"/>
    </location>
</feature>
<evidence type="ECO:0000256" key="4">
    <source>
        <dbReference type="ARBA" id="ARBA00022475"/>
    </source>
</evidence>
<name>A0ABT5L401_9ALTE</name>
<comment type="similarity">
    <text evidence="2">Belongs to the binding-protein-dependent transport system permease family. FecCD subfamily.</text>
</comment>
<evidence type="ECO:0000256" key="5">
    <source>
        <dbReference type="ARBA" id="ARBA00022692"/>
    </source>
</evidence>
<reference evidence="9 10" key="1">
    <citation type="submission" date="2022-10" db="EMBL/GenBank/DDBJ databases">
        <title>Alteromonas sp. chi3 Genome sequencing.</title>
        <authorList>
            <person name="Park S."/>
        </authorList>
    </citation>
    <scope>NUCLEOTIDE SEQUENCE [LARGE SCALE GENOMIC DNA]</scope>
    <source>
        <strain evidence="10">chi3</strain>
    </source>
</reference>
<keyword evidence="4" id="KW-1003">Cell membrane</keyword>
<dbReference type="RefSeq" id="WP_273641261.1">
    <property type="nucleotide sequence ID" value="NZ_JAQQXP010000001.1"/>
</dbReference>
<protein>
    <submittedName>
        <fullName evidence="9">Iron chelate uptake ABC transporter family permease subunit</fullName>
    </submittedName>
</protein>
<dbReference type="EMBL" id="JAQQXP010000001">
    <property type="protein sequence ID" value="MDC8831768.1"/>
    <property type="molecule type" value="Genomic_DNA"/>
</dbReference>
<evidence type="ECO:0000256" key="8">
    <source>
        <dbReference type="SAM" id="Phobius"/>
    </source>
</evidence>
<evidence type="ECO:0000256" key="6">
    <source>
        <dbReference type="ARBA" id="ARBA00022989"/>
    </source>
</evidence>
<feature type="transmembrane region" description="Helical" evidence="8">
    <location>
        <begin position="138"/>
        <end position="161"/>
    </location>
</feature>
<evidence type="ECO:0000256" key="1">
    <source>
        <dbReference type="ARBA" id="ARBA00004651"/>
    </source>
</evidence>
<feature type="transmembrane region" description="Helical" evidence="8">
    <location>
        <begin position="230"/>
        <end position="257"/>
    </location>
</feature>
<dbReference type="Pfam" id="PF01032">
    <property type="entry name" value="FecCD"/>
    <property type="match status" value="1"/>
</dbReference>
<feature type="transmembrane region" description="Helical" evidence="8">
    <location>
        <begin position="6"/>
        <end position="26"/>
    </location>
</feature>
<feature type="transmembrane region" description="Helical" evidence="8">
    <location>
        <begin position="47"/>
        <end position="67"/>
    </location>
</feature>
<feature type="transmembrane region" description="Helical" evidence="8">
    <location>
        <begin position="79"/>
        <end position="98"/>
    </location>
</feature>
<evidence type="ECO:0000256" key="7">
    <source>
        <dbReference type="ARBA" id="ARBA00023136"/>
    </source>
</evidence>
<dbReference type="InterPro" id="IPR000522">
    <property type="entry name" value="ABC_transptr_permease_BtuC"/>
</dbReference>
<dbReference type="Proteomes" id="UP001218788">
    <property type="component" value="Unassembled WGS sequence"/>
</dbReference>
<evidence type="ECO:0000313" key="9">
    <source>
        <dbReference type="EMBL" id="MDC8831768.1"/>
    </source>
</evidence>
<accession>A0ABT5L401</accession>
<organism evidence="9 10">
    <name type="scientific">Alteromonas gilva</name>
    <dbReference type="NCBI Taxonomy" id="2987522"/>
    <lineage>
        <taxon>Bacteria</taxon>
        <taxon>Pseudomonadati</taxon>
        <taxon>Pseudomonadota</taxon>
        <taxon>Gammaproteobacteria</taxon>
        <taxon>Alteromonadales</taxon>
        <taxon>Alteromonadaceae</taxon>
        <taxon>Alteromonas/Salinimonas group</taxon>
        <taxon>Alteromonas</taxon>
    </lineage>
</organism>
<evidence type="ECO:0000313" key="10">
    <source>
        <dbReference type="Proteomes" id="UP001218788"/>
    </source>
</evidence>
<dbReference type="SUPFAM" id="SSF81345">
    <property type="entry name" value="ABC transporter involved in vitamin B12 uptake, BtuC"/>
    <property type="match status" value="1"/>
</dbReference>
<keyword evidence="3" id="KW-0813">Transport</keyword>
<evidence type="ECO:0000256" key="2">
    <source>
        <dbReference type="ARBA" id="ARBA00007935"/>
    </source>
</evidence>
<comment type="subcellular location">
    <subcellularLocation>
        <location evidence="1">Cell membrane</location>
        <topology evidence="1">Multi-pass membrane protein</topology>
    </subcellularLocation>
</comment>
<keyword evidence="7 8" id="KW-0472">Membrane</keyword>
<keyword evidence="5 8" id="KW-0812">Transmembrane</keyword>
<comment type="caution">
    <text evidence="9">The sequence shown here is derived from an EMBL/GenBank/DDBJ whole genome shotgun (WGS) entry which is preliminary data.</text>
</comment>